<dbReference type="VEuPathDB" id="FungiDB:HpaG812218"/>
<feature type="region of interest" description="Disordered" evidence="1">
    <location>
        <begin position="1"/>
        <end position="38"/>
    </location>
</feature>
<evidence type="ECO:0000313" key="2">
    <source>
        <dbReference type="EnsemblProtists" id="HpaP812218"/>
    </source>
</evidence>
<dbReference type="Proteomes" id="UP000011713">
    <property type="component" value="Unassembled WGS sequence"/>
</dbReference>
<feature type="compositionally biased region" description="Polar residues" evidence="1">
    <location>
        <begin position="16"/>
        <end position="36"/>
    </location>
</feature>
<reference evidence="3" key="1">
    <citation type="journal article" date="2010" name="Science">
        <title>Signatures of adaptation to obligate biotrophy in the Hyaloperonospora arabidopsidis genome.</title>
        <authorList>
            <person name="Baxter L."/>
            <person name="Tripathy S."/>
            <person name="Ishaque N."/>
            <person name="Boot N."/>
            <person name="Cabral A."/>
            <person name="Kemen E."/>
            <person name="Thines M."/>
            <person name="Ah-Fong A."/>
            <person name="Anderson R."/>
            <person name="Badejoko W."/>
            <person name="Bittner-Eddy P."/>
            <person name="Boore J.L."/>
            <person name="Chibucos M.C."/>
            <person name="Coates M."/>
            <person name="Dehal P."/>
            <person name="Delehaunty K."/>
            <person name="Dong S."/>
            <person name="Downton P."/>
            <person name="Dumas B."/>
            <person name="Fabro G."/>
            <person name="Fronick C."/>
            <person name="Fuerstenberg S.I."/>
            <person name="Fulton L."/>
            <person name="Gaulin E."/>
            <person name="Govers F."/>
            <person name="Hughes L."/>
            <person name="Humphray S."/>
            <person name="Jiang R.H."/>
            <person name="Judelson H."/>
            <person name="Kamoun S."/>
            <person name="Kyung K."/>
            <person name="Meijer H."/>
            <person name="Minx P."/>
            <person name="Morris P."/>
            <person name="Nelson J."/>
            <person name="Phuntumart V."/>
            <person name="Qutob D."/>
            <person name="Rehmany A."/>
            <person name="Rougon-Cardoso A."/>
            <person name="Ryden P."/>
            <person name="Torto-Alalibo T."/>
            <person name="Studholme D."/>
            <person name="Wang Y."/>
            <person name="Win J."/>
            <person name="Wood J."/>
            <person name="Clifton S.W."/>
            <person name="Rogers J."/>
            <person name="Van den Ackerveken G."/>
            <person name="Jones J.D."/>
            <person name="McDowell J.M."/>
            <person name="Beynon J."/>
            <person name="Tyler B.M."/>
        </authorList>
    </citation>
    <scope>NUCLEOTIDE SEQUENCE [LARGE SCALE GENOMIC DNA]</scope>
    <source>
        <strain evidence="3">Emoy2</strain>
    </source>
</reference>
<evidence type="ECO:0000256" key="1">
    <source>
        <dbReference type="SAM" id="MobiDB-lite"/>
    </source>
</evidence>
<evidence type="ECO:0000313" key="3">
    <source>
        <dbReference type="Proteomes" id="UP000011713"/>
    </source>
</evidence>
<dbReference type="AlphaFoldDB" id="M4C039"/>
<name>M4C039_HYAAE</name>
<proteinExistence type="predicted"/>
<dbReference type="InParanoid" id="M4C039"/>
<dbReference type="EnsemblProtists" id="HpaT812218">
    <property type="protein sequence ID" value="HpaP812218"/>
    <property type="gene ID" value="HpaG812218"/>
</dbReference>
<protein>
    <submittedName>
        <fullName evidence="2">Uncharacterized protein</fullName>
    </submittedName>
</protein>
<organism evidence="2 3">
    <name type="scientific">Hyaloperonospora arabidopsidis (strain Emoy2)</name>
    <name type="common">Downy mildew agent</name>
    <name type="synonym">Peronospora arabidopsidis</name>
    <dbReference type="NCBI Taxonomy" id="559515"/>
    <lineage>
        <taxon>Eukaryota</taxon>
        <taxon>Sar</taxon>
        <taxon>Stramenopiles</taxon>
        <taxon>Oomycota</taxon>
        <taxon>Peronosporomycetes</taxon>
        <taxon>Peronosporales</taxon>
        <taxon>Peronosporaceae</taxon>
        <taxon>Hyaloperonospora</taxon>
    </lineage>
</organism>
<accession>M4C039</accession>
<dbReference type="EMBL" id="JH598069">
    <property type="status" value="NOT_ANNOTATED_CDS"/>
    <property type="molecule type" value="Genomic_DNA"/>
</dbReference>
<dbReference type="HOGENOM" id="CLU_2404235_0_0_1"/>
<reference evidence="2" key="2">
    <citation type="submission" date="2015-06" db="UniProtKB">
        <authorList>
            <consortium name="EnsemblProtists"/>
        </authorList>
    </citation>
    <scope>IDENTIFICATION</scope>
    <source>
        <strain evidence="2">Emoy2</strain>
    </source>
</reference>
<keyword evidence="3" id="KW-1185">Reference proteome</keyword>
<sequence length="93" mass="10470">MAWSIKPPGHRRTKRSSTTASFSYKTTRHTSQSPNSPDRWWSLIASTHPETNVKFVIVAIEAESKGHTAKINKYSEDPMPLQKIFTLLLSSVA</sequence>